<name>A4J601_DESRM</name>
<dbReference type="RefSeq" id="WP_011878314.1">
    <property type="nucleotide sequence ID" value="NC_009253.1"/>
</dbReference>
<dbReference type="InterPro" id="IPR052171">
    <property type="entry name" value="NHEJ_LigD"/>
</dbReference>
<dbReference type="Pfam" id="PF21686">
    <property type="entry name" value="LigD_Prim-Pol"/>
    <property type="match status" value="1"/>
</dbReference>
<protein>
    <submittedName>
        <fullName evidence="2">DNA primase, small subunit</fullName>
    </submittedName>
</protein>
<dbReference type="PANTHER" id="PTHR42705:SF2">
    <property type="entry name" value="BIFUNCTIONAL NON-HOMOLOGOUS END JOINING PROTEIN LIGD"/>
    <property type="match status" value="1"/>
</dbReference>
<dbReference type="EMBL" id="CP000612">
    <property type="protein sequence ID" value="ABO50504.1"/>
    <property type="molecule type" value="Genomic_DNA"/>
</dbReference>
<evidence type="ECO:0000313" key="2">
    <source>
        <dbReference type="EMBL" id="ABO50504.1"/>
    </source>
</evidence>
<accession>A4J601</accession>
<feature type="domain" description="DNA ligase D polymerase" evidence="1">
    <location>
        <begin position="31"/>
        <end position="284"/>
    </location>
</feature>
<proteinExistence type="predicted"/>
<keyword evidence="3" id="KW-1185">Reference proteome</keyword>
<gene>
    <name evidence="2" type="ordered locus">Dred_1986</name>
</gene>
<dbReference type="Proteomes" id="UP000001556">
    <property type="component" value="Chromosome"/>
</dbReference>
<dbReference type="STRING" id="349161.Dred_1986"/>
<dbReference type="OrthoDB" id="9802472at2"/>
<dbReference type="PANTHER" id="PTHR42705">
    <property type="entry name" value="BIFUNCTIONAL NON-HOMOLOGOUS END JOINING PROTEIN LIGD"/>
    <property type="match status" value="1"/>
</dbReference>
<dbReference type="Gene3D" id="3.90.920.10">
    <property type="entry name" value="DNA primase, PRIM domain"/>
    <property type="match status" value="1"/>
</dbReference>
<dbReference type="NCBIfam" id="TIGR02778">
    <property type="entry name" value="ligD_pol"/>
    <property type="match status" value="1"/>
</dbReference>
<dbReference type="HOGENOM" id="CLU_008325_1_0_9"/>
<organism evidence="2 3">
    <name type="scientific">Desulforamulus reducens (strain ATCC BAA-1160 / DSM 100696 / MI-1)</name>
    <name type="common">Desulfotomaculum reducens</name>
    <dbReference type="NCBI Taxonomy" id="349161"/>
    <lineage>
        <taxon>Bacteria</taxon>
        <taxon>Bacillati</taxon>
        <taxon>Bacillota</taxon>
        <taxon>Clostridia</taxon>
        <taxon>Eubacteriales</taxon>
        <taxon>Peptococcaceae</taxon>
        <taxon>Desulforamulus</taxon>
    </lineage>
</organism>
<dbReference type="AlphaFoldDB" id="A4J601"/>
<dbReference type="eggNOG" id="COG3285">
    <property type="taxonomic scope" value="Bacteria"/>
</dbReference>
<evidence type="ECO:0000313" key="3">
    <source>
        <dbReference type="Proteomes" id="UP000001556"/>
    </source>
</evidence>
<dbReference type="InterPro" id="IPR014145">
    <property type="entry name" value="LigD_pol_dom"/>
</dbReference>
<reference evidence="2 3" key="1">
    <citation type="submission" date="2007-03" db="EMBL/GenBank/DDBJ databases">
        <title>Complete sequence of Desulfotomaculum reducens MI-1.</title>
        <authorList>
            <consortium name="US DOE Joint Genome Institute"/>
            <person name="Copeland A."/>
            <person name="Lucas S."/>
            <person name="Lapidus A."/>
            <person name="Barry K."/>
            <person name="Detter J.C."/>
            <person name="Glavina del Rio T."/>
            <person name="Hammon N."/>
            <person name="Israni S."/>
            <person name="Dalin E."/>
            <person name="Tice H."/>
            <person name="Pitluck S."/>
            <person name="Sims D."/>
            <person name="Brettin T."/>
            <person name="Bruce D."/>
            <person name="Han C."/>
            <person name="Tapia R."/>
            <person name="Schmutz J."/>
            <person name="Larimer F."/>
            <person name="Land M."/>
            <person name="Hauser L."/>
            <person name="Kyrpides N."/>
            <person name="Kim E."/>
            <person name="Tebo B.M."/>
            <person name="Richardson P."/>
        </authorList>
    </citation>
    <scope>NUCLEOTIDE SEQUENCE [LARGE SCALE GENOMIC DNA]</scope>
    <source>
        <strain evidence="2 3">MI-1</strain>
    </source>
</reference>
<dbReference type="KEGG" id="drm:Dred_1986"/>
<evidence type="ECO:0000259" key="1">
    <source>
        <dbReference type="Pfam" id="PF21686"/>
    </source>
</evidence>
<sequence>MSTISTTETRIEGKNIKLTNLNKLMWPEGLTKAHLVKYYTDVAPYLLPYIKERPLVMKRYPDGIEGGFFYQKECPNYAPEWIKTESIRHSDKTVNYIICEDAATLVWLANQGCIEIHAWLCKQSHIEYPDIAIIDLDPGEEAKFRDVLEVALVIKNALDHLKLVGYPKTSGATGIHIFIPLRPVYTFQQVTKAMGLIAQTVADAFSEKATIERSLAKRDKRKIYVDYLQNTRGKSMAWTYSLRPIAGAPISTPVMWEEIEKLHLKPSEFNIYTMGNRLKFFGDLHQDLLRKHQDIGHILRLIS</sequence>
<dbReference type="CDD" id="cd04865">
    <property type="entry name" value="LigD_Pol_like_2"/>
    <property type="match status" value="1"/>
</dbReference>